<dbReference type="PROSITE" id="PS51462">
    <property type="entry name" value="NUDIX"/>
    <property type="match status" value="1"/>
</dbReference>
<proteinExistence type="inferred from homology"/>
<feature type="domain" description="Nudix hydrolase" evidence="9">
    <location>
        <begin position="110"/>
        <end position="220"/>
    </location>
</feature>
<name>A0A9P1BYG4_9DINO</name>
<dbReference type="GO" id="GO:0019677">
    <property type="term" value="P:NAD+ catabolic process"/>
    <property type="evidence" value="ECO:0007669"/>
    <property type="project" value="TreeGrafter"/>
</dbReference>
<dbReference type="AlphaFoldDB" id="A0A9P1BYG4"/>
<accession>A0A9P1BYG4</accession>
<dbReference type="InterPro" id="IPR050241">
    <property type="entry name" value="NAD-cap_RNA_hydrolase_NudC"/>
</dbReference>
<evidence type="ECO:0000256" key="4">
    <source>
        <dbReference type="ARBA" id="ARBA00022723"/>
    </source>
</evidence>
<dbReference type="InterPro" id="IPR015797">
    <property type="entry name" value="NUDIX_hydrolase-like_dom_sf"/>
</dbReference>
<reference evidence="10" key="1">
    <citation type="submission" date="2022-10" db="EMBL/GenBank/DDBJ databases">
        <authorList>
            <person name="Chen Y."/>
            <person name="Dougan E. K."/>
            <person name="Chan C."/>
            <person name="Rhodes N."/>
            <person name="Thang M."/>
        </authorList>
    </citation>
    <scope>NUCLEOTIDE SEQUENCE</scope>
</reference>
<keyword evidence="6" id="KW-0460">Magnesium</keyword>
<keyword evidence="13" id="KW-1185">Reference proteome</keyword>
<evidence type="ECO:0000256" key="2">
    <source>
        <dbReference type="ARBA" id="ARBA00001947"/>
    </source>
</evidence>
<organism evidence="10">
    <name type="scientific">Cladocopium goreaui</name>
    <dbReference type="NCBI Taxonomy" id="2562237"/>
    <lineage>
        <taxon>Eukaryota</taxon>
        <taxon>Sar</taxon>
        <taxon>Alveolata</taxon>
        <taxon>Dinophyceae</taxon>
        <taxon>Suessiales</taxon>
        <taxon>Symbiodiniaceae</taxon>
        <taxon>Cladocopium</taxon>
    </lineage>
</organism>
<evidence type="ECO:0000259" key="9">
    <source>
        <dbReference type="PROSITE" id="PS51462"/>
    </source>
</evidence>
<evidence type="ECO:0000256" key="7">
    <source>
        <dbReference type="ARBA" id="ARBA00023679"/>
    </source>
</evidence>
<evidence type="ECO:0000256" key="5">
    <source>
        <dbReference type="ARBA" id="ARBA00022801"/>
    </source>
</evidence>
<evidence type="ECO:0000313" key="10">
    <source>
        <dbReference type="EMBL" id="CAI3981796.1"/>
    </source>
</evidence>
<dbReference type="OrthoDB" id="10249612at2759"/>
<dbReference type="PANTHER" id="PTHR42904:SF6">
    <property type="entry name" value="NAD-CAPPED RNA HYDROLASE NUDT12"/>
    <property type="match status" value="1"/>
</dbReference>
<evidence type="ECO:0000313" key="12">
    <source>
        <dbReference type="EMBL" id="CAL4769108.1"/>
    </source>
</evidence>
<dbReference type="GO" id="GO:0005829">
    <property type="term" value="C:cytosol"/>
    <property type="evidence" value="ECO:0007669"/>
    <property type="project" value="TreeGrafter"/>
</dbReference>
<dbReference type="Proteomes" id="UP001152797">
    <property type="component" value="Unassembled WGS sequence"/>
</dbReference>
<evidence type="ECO:0000256" key="3">
    <source>
        <dbReference type="ARBA" id="ARBA00009595"/>
    </source>
</evidence>
<gene>
    <name evidence="10" type="ORF">C1SCF055_LOCUS9555</name>
</gene>
<dbReference type="Gene3D" id="3.90.79.10">
    <property type="entry name" value="Nucleoside Triphosphate Pyrophosphohydrolase"/>
    <property type="match status" value="1"/>
</dbReference>
<keyword evidence="5 12" id="KW-0378">Hydrolase</keyword>
<feature type="region of interest" description="Disordered" evidence="8">
    <location>
        <begin position="81"/>
        <end position="105"/>
    </location>
</feature>
<dbReference type="GO" id="GO:0035529">
    <property type="term" value="F:NADH pyrophosphatase activity"/>
    <property type="evidence" value="ECO:0007669"/>
    <property type="project" value="TreeGrafter"/>
</dbReference>
<comment type="cofactor">
    <cofactor evidence="1">
        <name>Mg(2+)</name>
        <dbReference type="ChEBI" id="CHEBI:18420"/>
    </cofactor>
</comment>
<evidence type="ECO:0000313" key="11">
    <source>
        <dbReference type="EMBL" id="CAL1135171.1"/>
    </source>
</evidence>
<evidence type="ECO:0000256" key="6">
    <source>
        <dbReference type="ARBA" id="ARBA00022842"/>
    </source>
</evidence>
<comment type="similarity">
    <text evidence="3">Belongs to the Nudix hydrolase family. NudC subfamily.</text>
</comment>
<dbReference type="GO" id="GO:0046872">
    <property type="term" value="F:metal ion binding"/>
    <property type="evidence" value="ECO:0007669"/>
    <property type="project" value="UniProtKB-KW"/>
</dbReference>
<reference evidence="11" key="2">
    <citation type="submission" date="2024-04" db="EMBL/GenBank/DDBJ databases">
        <authorList>
            <person name="Chen Y."/>
            <person name="Shah S."/>
            <person name="Dougan E. K."/>
            <person name="Thang M."/>
            <person name="Chan C."/>
        </authorList>
    </citation>
    <scope>NUCLEOTIDE SEQUENCE [LARGE SCALE GENOMIC DNA]</scope>
</reference>
<comment type="catalytic activity">
    <reaction evidence="7">
        <text>a 5'-end NAD(+)-phospho-ribonucleoside in mRNA + H2O = a 5'-end phospho-adenosine-phospho-ribonucleoside in mRNA + beta-nicotinamide D-ribonucleotide + 2 H(+)</text>
        <dbReference type="Rhea" id="RHEA:60876"/>
        <dbReference type="Rhea" id="RHEA-COMP:15698"/>
        <dbReference type="Rhea" id="RHEA-COMP:15719"/>
        <dbReference type="ChEBI" id="CHEBI:14649"/>
        <dbReference type="ChEBI" id="CHEBI:15377"/>
        <dbReference type="ChEBI" id="CHEBI:15378"/>
        <dbReference type="ChEBI" id="CHEBI:144029"/>
        <dbReference type="ChEBI" id="CHEBI:144051"/>
    </reaction>
    <physiologicalReaction direction="left-to-right" evidence="7">
        <dbReference type="Rhea" id="RHEA:60877"/>
    </physiologicalReaction>
</comment>
<comment type="caution">
    <text evidence="10">The sequence shown here is derived from an EMBL/GenBank/DDBJ whole genome shotgun (WGS) entry which is preliminary data.</text>
</comment>
<dbReference type="PANTHER" id="PTHR42904">
    <property type="entry name" value="NUDIX HYDROLASE, NUDC SUBFAMILY"/>
    <property type="match status" value="1"/>
</dbReference>
<protein>
    <submittedName>
        <fullName evidence="12">NAD-capped RNA hydrolase NUDT12 (DeNADding enzyme NUDT12) (NADH pyrophosphatase NUDT12) (Nucleosi de diphosphate-linked moiety X motif 12) (Nudix motif 12)</fullName>
    </submittedName>
</protein>
<evidence type="ECO:0000313" key="13">
    <source>
        <dbReference type="Proteomes" id="UP001152797"/>
    </source>
</evidence>
<dbReference type="GO" id="GO:0006742">
    <property type="term" value="P:NADP+ catabolic process"/>
    <property type="evidence" value="ECO:0007669"/>
    <property type="project" value="TreeGrafter"/>
</dbReference>
<dbReference type="EMBL" id="CAMXCT020000663">
    <property type="protein sequence ID" value="CAL1135171.1"/>
    <property type="molecule type" value="Genomic_DNA"/>
</dbReference>
<dbReference type="Pfam" id="PF00293">
    <property type="entry name" value="NUDIX"/>
    <property type="match status" value="1"/>
</dbReference>
<dbReference type="EMBL" id="CAMXCT010000663">
    <property type="protein sequence ID" value="CAI3981796.1"/>
    <property type="molecule type" value="Genomic_DNA"/>
</dbReference>
<comment type="cofactor">
    <cofactor evidence="2">
        <name>Zn(2+)</name>
        <dbReference type="ChEBI" id="CHEBI:29105"/>
    </cofactor>
</comment>
<dbReference type="InterPro" id="IPR020084">
    <property type="entry name" value="NUDIX_hydrolase_CS"/>
</dbReference>
<evidence type="ECO:0000256" key="1">
    <source>
        <dbReference type="ARBA" id="ARBA00001946"/>
    </source>
</evidence>
<dbReference type="GO" id="GO:0005777">
    <property type="term" value="C:peroxisome"/>
    <property type="evidence" value="ECO:0007669"/>
    <property type="project" value="TreeGrafter"/>
</dbReference>
<sequence length="220" mass="24041">MAGLSVKRPLPGLPETDVFVVDLGFLNETQAVTPLGTLRSGRELLMSKATDADVTVAGIALAMAETDLKQSLNRCCAKTLDNEQQQDTPRVSVEGGAKRQVEPGGAKVYPRTDPVAIGLIVSPDHQRCLLGRSHKYPTGMYTCLSGFVDICEPVEEAFKREAFEEAGAILPGKTSAGLEAMHRKWMETDNITHYITNIRPYFRRSGISCGAFICIIYHII</sequence>
<dbReference type="InterPro" id="IPR000086">
    <property type="entry name" value="NUDIX_hydrolase_dom"/>
</dbReference>
<dbReference type="PROSITE" id="PS00893">
    <property type="entry name" value="NUDIX_BOX"/>
    <property type="match status" value="1"/>
</dbReference>
<dbReference type="EMBL" id="CAMXCT030000663">
    <property type="protein sequence ID" value="CAL4769108.1"/>
    <property type="molecule type" value="Genomic_DNA"/>
</dbReference>
<dbReference type="SUPFAM" id="SSF55811">
    <property type="entry name" value="Nudix"/>
    <property type="match status" value="1"/>
</dbReference>
<evidence type="ECO:0000256" key="8">
    <source>
        <dbReference type="SAM" id="MobiDB-lite"/>
    </source>
</evidence>
<keyword evidence="4" id="KW-0479">Metal-binding</keyword>